<dbReference type="InterPro" id="IPR001909">
    <property type="entry name" value="KRAB"/>
</dbReference>
<dbReference type="InParanoid" id="A0A3Q0G7I9"/>
<keyword evidence="5 10" id="KW-0863">Zinc-finger</keyword>
<comment type="subcellular location">
    <subcellularLocation>
        <location evidence="1">Nucleus</location>
    </subcellularLocation>
</comment>
<evidence type="ECO:0000259" key="13">
    <source>
        <dbReference type="PROSITE" id="PS50805"/>
    </source>
</evidence>
<name>A0A3Q0G7I9_ALLSI</name>
<dbReference type="PROSITE" id="PS00028">
    <property type="entry name" value="ZINC_FINGER_C2H2_1"/>
    <property type="match status" value="3"/>
</dbReference>
<evidence type="ECO:0000259" key="14">
    <source>
        <dbReference type="PROSITE" id="PS50806"/>
    </source>
</evidence>
<dbReference type="GO" id="GO:0000981">
    <property type="term" value="F:DNA-binding transcription factor activity, RNA polymerase II-specific"/>
    <property type="evidence" value="ECO:0007669"/>
    <property type="project" value="TreeGrafter"/>
</dbReference>
<keyword evidence="8" id="KW-0804">Transcription</keyword>
<proteinExistence type="inferred from homology"/>
<reference evidence="16" key="1">
    <citation type="submission" date="2025-08" db="UniProtKB">
        <authorList>
            <consortium name="RefSeq"/>
        </authorList>
    </citation>
    <scope>IDENTIFICATION</scope>
</reference>
<dbReference type="KEGG" id="asn:106721985"/>
<evidence type="ECO:0000256" key="5">
    <source>
        <dbReference type="ARBA" id="ARBA00022771"/>
    </source>
</evidence>
<evidence type="ECO:0000256" key="9">
    <source>
        <dbReference type="ARBA" id="ARBA00023242"/>
    </source>
</evidence>
<keyword evidence="7" id="KW-0805">Transcription regulation</keyword>
<feature type="domain" description="C2H2-type" evidence="12">
    <location>
        <begin position="299"/>
        <end position="326"/>
    </location>
</feature>
<dbReference type="Pfam" id="PF13465">
    <property type="entry name" value="zf-H2C2_2"/>
    <property type="match status" value="1"/>
</dbReference>
<dbReference type="PROSITE" id="PS50806">
    <property type="entry name" value="KRAB_RELATED"/>
    <property type="match status" value="1"/>
</dbReference>
<keyword evidence="9" id="KW-0539">Nucleus</keyword>
<accession>A0A3Q0G7I9</accession>
<feature type="domain" description="KRAB" evidence="13">
    <location>
        <begin position="79"/>
        <end position="150"/>
    </location>
</feature>
<keyword evidence="6" id="KW-0862">Zinc</keyword>
<feature type="domain" description="KRAB-related" evidence="14">
    <location>
        <begin position="76"/>
        <end position="146"/>
    </location>
</feature>
<evidence type="ECO:0000256" key="1">
    <source>
        <dbReference type="ARBA" id="ARBA00004123"/>
    </source>
</evidence>
<evidence type="ECO:0000256" key="4">
    <source>
        <dbReference type="ARBA" id="ARBA00022737"/>
    </source>
</evidence>
<evidence type="ECO:0000256" key="6">
    <source>
        <dbReference type="ARBA" id="ARBA00022833"/>
    </source>
</evidence>
<comment type="similarity">
    <text evidence="2">Belongs to the krueppel C2H2-type zinc-finger protein family.</text>
</comment>
<evidence type="ECO:0000256" key="8">
    <source>
        <dbReference type="ARBA" id="ARBA00023163"/>
    </source>
</evidence>
<dbReference type="InterPro" id="IPR036051">
    <property type="entry name" value="KRAB_dom_sf"/>
</dbReference>
<feature type="domain" description="C2H2-type" evidence="12">
    <location>
        <begin position="271"/>
        <end position="298"/>
    </location>
</feature>
<dbReference type="Pfam" id="PF01352">
    <property type="entry name" value="KRAB"/>
    <property type="match status" value="1"/>
</dbReference>
<dbReference type="SUPFAM" id="SSF57667">
    <property type="entry name" value="beta-beta-alpha zinc fingers"/>
    <property type="match status" value="2"/>
</dbReference>
<dbReference type="InterPro" id="IPR036236">
    <property type="entry name" value="Znf_C2H2_sf"/>
</dbReference>
<dbReference type="PANTHER" id="PTHR24381:SF393">
    <property type="entry name" value="CHROMATIN-LINKED ADAPTOR FOR MSL PROTEINS, ISOFORM B"/>
    <property type="match status" value="1"/>
</dbReference>
<dbReference type="FunFam" id="3.30.160.60:FF:000056">
    <property type="entry name" value="Zinc finger and SCAN domain-containing 20"/>
    <property type="match status" value="1"/>
</dbReference>
<dbReference type="PROSITE" id="PS50805">
    <property type="entry name" value="KRAB"/>
    <property type="match status" value="1"/>
</dbReference>
<organism evidence="15 16">
    <name type="scientific">Alligator sinensis</name>
    <name type="common">Chinese alligator</name>
    <dbReference type="NCBI Taxonomy" id="38654"/>
    <lineage>
        <taxon>Eukaryota</taxon>
        <taxon>Metazoa</taxon>
        <taxon>Chordata</taxon>
        <taxon>Craniata</taxon>
        <taxon>Vertebrata</taxon>
        <taxon>Euteleostomi</taxon>
        <taxon>Archelosauria</taxon>
        <taxon>Archosauria</taxon>
        <taxon>Crocodylia</taxon>
        <taxon>Alligatoridae</taxon>
        <taxon>Alligatorinae</taxon>
        <taxon>Alligator</taxon>
    </lineage>
</organism>
<dbReference type="GO" id="GO:0005634">
    <property type="term" value="C:nucleus"/>
    <property type="evidence" value="ECO:0007669"/>
    <property type="project" value="UniProtKB-SubCell"/>
</dbReference>
<dbReference type="Gene3D" id="6.10.140.140">
    <property type="match status" value="1"/>
</dbReference>
<evidence type="ECO:0000256" key="7">
    <source>
        <dbReference type="ARBA" id="ARBA00023015"/>
    </source>
</evidence>
<evidence type="ECO:0000256" key="11">
    <source>
        <dbReference type="SAM" id="MobiDB-lite"/>
    </source>
</evidence>
<dbReference type="InterPro" id="IPR013087">
    <property type="entry name" value="Znf_C2H2_type"/>
</dbReference>
<dbReference type="FunFam" id="3.30.160.60:FF:000744">
    <property type="entry name" value="zinc finger E-box-binding homeobox 1"/>
    <property type="match status" value="1"/>
</dbReference>
<dbReference type="GO" id="GO:0000977">
    <property type="term" value="F:RNA polymerase II transcription regulatory region sequence-specific DNA binding"/>
    <property type="evidence" value="ECO:0007669"/>
    <property type="project" value="TreeGrafter"/>
</dbReference>
<evidence type="ECO:0000259" key="12">
    <source>
        <dbReference type="PROSITE" id="PS50157"/>
    </source>
</evidence>
<dbReference type="AlphaFoldDB" id="A0A3Q0G7I9"/>
<dbReference type="InterPro" id="IPR003655">
    <property type="entry name" value="aKRAB"/>
</dbReference>
<gene>
    <name evidence="16" type="primary">LOC106721985</name>
</gene>
<keyword evidence="4" id="KW-0677">Repeat</keyword>
<dbReference type="CDD" id="cd07765">
    <property type="entry name" value="KRAB_A-box"/>
    <property type="match status" value="1"/>
</dbReference>
<dbReference type="FunFam" id="3.30.160.60:FF:000016">
    <property type="entry name" value="zinc finger protein 37 homolog"/>
    <property type="match status" value="1"/>
</dbReference>
<dbReference type="SMART" id="SM00349">
    <property type="entry name" value="KRAB"/>
    <property type="match status" value="1"/>
</dbReference>
<dbReference type="SMART" id="SM00355">
    <property type="entry name" value="ZnF_C2H2"/>
    <property type="match status" value="3"/>
</dbReference>
<dbReference type="GeneID" id="106721985"/>
<feature type="compositionally biased region" description="Basic and acidic residues" evidence="11">
    <location>
        <begin position="186"/>
        <end position="208"/>
    </location>
</feature>
<dbReference type="PANTHER" id="PTHR24381">
    <property type="entry name" value="ZINC FINGER PROTEIN"/>
    <property type="match status" value="1"/>
</dbReference>
<keyword evidence="3" id="KW-0479">Metal-binding</keyword>
<feature type="region of interest" description="Disordered" evidence="11">
    <location>
        <begin position="138"/>
        <end position="226"/>
    </location>
</feature>
<sequence>MHMNKGGKRGPGGMSLMSVWVQSWQGGKGEKMQERQYEIWISSLPAGYKITPTFCSRSSHALGGEEKAMAAPQFVQMLVTFEEVAVYFSEVEWTLLDPSQKALYRNVMQENYETVTSLGLLISKPDVVSQLEQGEDPWVLDLQGSEEKKPLSWTHAAGSGMSENDEDSPQEEGPWQVEPQKRSLGRPRESDCARGEASRSDLGTERQVETLMSKEQGKSTTHQNGASSDLHMTKMQQLAEGQNACPDCGKIFSCNSHLVRHQRTHTGEKPYKCPDCGKSFRQSSHVMIHQRIHTGVRPYKCDECGKGFHCSTHLVRHQRLHTTEKRRNFPAWASVNSLFPAPMSIQLPVCGVGGQLQVPPGCSVNLWLCLL</sequence>
<evidence type="ECO:0000256" key="10">
    <source>
        <dbReference type="PROSITE-ProRule" id="PRU00042"/>
    </source>
</evidence>
<protein>
    <submittedName>
        <fullName evidence="16">Zinc finger protein 7-like isoform X1</fullName>
    </submittedName>
</protein>
<dbReference type="Gene3D" id="3.30.160.60">
    <property type="entry name" value="Classic Zinc Finger"/>
    <property type="match status" value="3"/>
</dbReference>
<dbReference type="Proteomes" id="UP000189705">
    <property type="component" value="Unplaced"/>
</dbReference>
<evidence type="ECO:0000256" key="3">
    <source>
        <dbReference type="ARBA" id="ARBA00022723"/>
    </source>
</evidence>
<keyword evidence="15" id="KW-1185">Reference proteome</keyword>
<dbReference type="PROSITE" id="PS50157">
    <property type="entry name" value="ZINC_FINGER_C2H2_2"/>
    <property type="match status" value="3"/>
</dbReference>
<evidence type="ECO:0000256" key="2">
    <source>
        <dbReference type="ARBA" id="ARBA00006991"/>
    </source>
</evidence>
<dbReference type="GO" id="GO:0008270">
    <property type="term" value="F:zinc ion binding"/>
    <property type="evidence" value="ECO:0007669"/>
    <property type="project" value="UniProtKB-KW"/>
</dbReference>
<evidence type="ECO:0000313" key="15">
    <source>
        <dbReference type="Proteomes" id="UP000189705"/>
    </source>
</evidence>
<dbReference type="SUPFAM" id="SSF109640">
    <property type="entry name" value="KRAB domain (Kruppel-associated box)"/>
    <property type="match status" value="1"/>
</dbReference>
<dbReference type="RefSeq" id="XP_025055624.1">
    <property type="nucleotide sequence ID" value="XM_025199839.1"/>
</dbReference>
<feature type="domain" description="C2H2-type" evidence="12">
    <location>
        <begin position="243"/>
        <end position="270"/>
    </location>
</feature>
<evidence type="ECO:0000313" key="16">
    <source>
        <dbReference type="RefSeq" id="XP_025055624.1"/>
    </source>
</evidence>